<dbReference type="Gene3D" id="3.30.300.30">
    <property type="match status" value="1"/>
</dbReference>
<sequence>MTDGATTIPALLTAAVERHADRPFLHADGVTRTYRQTAEVAARTAGALAARGVRSGDRVAIMAANSLGFVDLFLGCAWLGAVLVPLNTGLRGHGLRHALAVAEPAFLATDKEHASRVTGFKGTHWILDHDEAEPIPPAPIRPEDTAAILFTSGTTGYSRGVRCPQAQFGWWGRNVADALQLTRDDVLYTCLPLFHTNALNALAQAMVSGASYALGPHFSASRYWTHVAEAGATVVYLLGAMVPMLMAQAPGPQDRAHRAWRALAPATPAPLWEPFRERFGVTLVDGFGSTETNMVIGTSVADARPGYMGTVRDGYSAKVVDEHLAPVPDGTPGELVVRSHLPLAFSTGYLGEPAEPPDSWRRTGDRVVRDPDGRYRFVDRIKDVIRRRGENISSHEVEAAVRSHPSVAEAAAFPVPSDLAEDEVMVAVLVRPGHSLDPADLVRHSERELPPFAVPRYVEIMPDLPLTETGKIRKASLRTRGVTPATWHRY</sequence>
<dbReference type="Gene3D" id="3.40.50.12780">
    <property type="entry name" value="N-terminal domain of ligase-like"/>
    <property type="match status" value="1"/>
</dbReference>
<feature type="domain" description="AMP-binding enzyme C-terminal" evidence="4">
    <location>
        <begin position="396"/>
        <end position="471"/>
    </location>
</feature>
<dbReference type="EMBL" id="BAAARW010000030">
    <property type="protein sequence ID" value="GAA2446402.1"/>
    <property type="molecule type" value="Genomic_DNA"/>
</dbReference>
<dbReference type="InterPro" id="IPR020845">
    <property type="entry name" value="AMP-binding_CS"/>
</dbReference>
<dbReference type="PANTHER" id="PTHR43201">
    <property type="entry name" value="ACYL-COA SYNTHETASE"/>
    <property type="match status" value="1"/>
</dbReference>
<evidence type="ECO:0000256" key="1">
    <source>
        <dbReference type="ARBA" id="ARBA00006432"/>
    </source>
</evidence>
<keyword evidence="2 5" id="KW-0436">Ligase</keyword>
<dbReference type="InterPro" id="IPR042099">
    <property type="entry name" value="ANL_N_sf"/>
</dbReference>
<dbReference type="RefSeq" id="WP_344595500.1">
    <property type="nucleotide sequence ID" value="NZ_BAAARW010000030.1"/>
</dbReference>
<comment type="similarity">
    <text evidence="1">Belongs to the ATP-dependent AMP-binding enzyme family.</text>
</comment>
<evidence type="ECO:0000313" key="5">
    <source>
        <dbReference type="EMBL" id="GAA2446402.1"/>
    </source>
</evidence>
<dbReference type="InterPro" id="IPR045851">
    <property type="entry name" value="AMP-bd_C_sf"/>
</dbReference>
<dbReference type="Pfam" id="PF00501">
    <property type="entry name" value="AMP-binding"/>
    <property type="match status" value="1"/>
</dbReference>
<proteinExistence type="inferred from homology"/>
<feature type="domain" description="AMP-dependent synthetase/ligase" evidence="3">
    <location>
        <begin position="14"/>
        <end position="340"/>
    </location>
</feature>
<evidence type="ECO:0000256" key="2">
    <source>
        <dbReference type="ARBA" id="ARBA00022598"/>
    </source>
</evidence>
<dbReference type="PROSITE" id="PS00455">
    <property type="entry name" value="AMP_BINDING"/>
    <property type="match status" value="1"/>
</dbReference>
<name>A0ABN3K465_9ACTN</name>
<dbReference type="PANTHER" id="PTHR43201:SF5">
    <property type="entry name" value="MEDIUM-CHAIN ACYL-COA LIGASE ACSF2, MITOCHONDRIAL"/>
    <property type="match status" value="1"/>
</dbReference>
<protein>
    <submittedName>
        <fullName evidence="5">ATP-dependent acyl-CoA ligase</fullName>
    </submittedName>
</protein>
<organism evidence="5 6">
    <name type="scientific">Actinomadura vinacea</name>
    <dbReference type="NCBI Taxonomy" id="115336"/>
    <lineage>
        <taxon>Bacteria</taxon>
        <taxon>Bacillati</taxon>
        <taxon>Actinomycetota</taxon>
        <taxon>Actinomycetes</taxon>
        <taxon>Streptosporangiales</taxon>
        <taxon>Thermomonosporaceae</taxon>
        <taxon>Actinomadura</taxon>
    </lineage>
</organism>
<comment type="caution">
    <text evidence="5">The sequence shown here is derived from an EMBL/GenBank/DDBJ whole genome shotgun (WGS) entry which is preliminary data.</text>
</comment>
<dbReference type="InterPro" id="IPR000873">
    <property type="entry name" value="AMP-dep_synth/lig_dom"/>
</dbReference>
<evidence type="ECO:0000259" key="4">
    <source>
        <dbReference type="Pfam" id="PF13193"/>
    </source>
</evidence>
<evidence type="ECO:0000313" key="6">
    <source>
        <dbReference type="Proteomes" id="UP001501231"/>
    </source>
</evidence>
<accession>A0ABN3K465</accession>
<dbReference type="InterPro" id="IPR025110">
    <property type="entry name" value="AMP-bd_C"/>
</dbReference>
<gene>
    <name evidence="5" type="ORF">GCM10010191_74280</name>
</gene>
<dbReference type="Pfam" id="PF13193">
    <property type="entry name" value="AMP-binding_C"/>
    <property type="match status" value="1"/>
</dbReference>
<dbReference type="SUPFAM" id="SSF56801">
    <property type="entry name" value="Acetyl-CoA synthetase-like"/>
    <property type="match status" value="1"/>
</dbReference>
<reference evidence="5 6" key="1">
    <citation type="journal article" date="2019" name="Int. J. Syst. Evol. Microbiol.">
        <title>The Global Catalogue of Microorganisms (GCM) 10K type strain sequencing project: providing services to taxonomists for standard genome sequencing and annotation.</title>
        <authorList>
            <consortium name="The Broad Institute Genomics Platform"/>
            <consortium name="The Broad Institute Genome Sequencing Center for Infectious Disease"/>
            <person name="Wu L."/>
            <person name="Ma J."/>
        </authorList>
    </citation>
    <scope>NUCLEOTIDE SEQUENCE [LARGE SCALE GENOMIC DNA]</scope>
    <source>
        <strain evidence="5 6">JCM 3325</strain>
    </source>
</reference>
<dbReference type="Proteomes" id="UP001501231">
    <property type="component" value="Unassembled WGS sequence"/>
</dbReference>
<evidence type="ECO:0000259" key="3">
    <source>
        <dbReference type="Pfam" id="PF00501"/>
    </source>
</evidence>
<keyword evidence="6" id="KW-1185">Reference proteome</keyword>
<dbReference type="GO" id="GO:0016874">
    <property type="term" value="F:ligase activity"/>
    <property type="evidence" value="ECO:0007669"/>
    <property type="project" value="UniProtKB-KW"/>
</dbReference>